<dbReference type="InterPro" id="IPR057125">
    <property type="entry name" value="NXF1/2/3/5-like_LRR"/>
</dbReference>
<name>A0A6P8KPX9_DROMA</name>
<dbReference type="InterPro" id="IPR032675">
    <property type="entry name" value="LRR_dom_sf"/>
</dbReference>
<evidence type="ECO:0000313" key="4">
    <source>
        <dbReference type="RefSeq" id="XP_033165446.1"/>
    </source>
</evidence>
<dbReference type="Pfam" id="PF24048">
    <property type="entry name" value="LRR_NXF1-5"/>
    <property type="match status" value="1"/>
</dbReference>
<evidence type="ECO:0000259" key="2">
    <source>
        <dbReference type="Pfam" id="PF24048"/>
    </source>
</evidence>
<dbReference type="GO" id="GO:0016973">
    <property type="term" value="P:poly(A)+ mRNA export from nucleus"/>
    <property type="evidence" value="ECO:0007669"/>
    <property type="project" value="TreeGrafter"/>
</dbReference>
<evidence type="ECO:0000256" key="1">
    <source>
        <dbReference type="SAM" id="MobiDB-lite"/>
    </source>
</evidence>
<keyword evidence="3" id="KW-1185">Reference proteome</keyword>
<proteinExistence type="predicted"/>
<feature type="domain" description="NXF1/2/3/5-like leucine-rich repeat" evidence="2">
    <location>
        <begin position="144"/>
        <end position="258"/>
    </location>
</feature>
<reference evidence="4" key="1">
    <citation type="submission" date="2025-08" db="UniProtKB">
        <authorList>
            <consortium name="RefSeq"/>
        </authorList>
    </citation>
    <scope>IDENTIFICATION</scope>
    <source>
        <strain evidence="4">Mau12</strain>
        <tissue evidence="4">Whole Body</tissue>
    </source>
</reference>
<feature type="compositionally biased region" description="Polar residues" evidence="1">
    <location>
        <begin position="1"/>
        <end position="11"/>
    </location>
</feature>
<dbReference type="GO" id="GO:0005634">
    <property type="term" value="C:nucleus"/>
    <property type="evidence" value="ECO:0007669"/>
    <property type="project" value="TreeGrafter"/>
</dbReference>
<dbReference type="AlphaFoldDB" id="A0A6P8KPX9"/>
<dbReference type="InterPro" id="IPR001611">
    <property type="entry name" value="Leu-rich_rpt"/>
</dbReference>
<dbReference type="PANTHER" id="PTHR10662:SF22">
    <property type="entry name" value="NUCLEAR RNA EXPORT FACTOR 1"/>
    <property type="match status" value="1"/>
</dbReference>
<dbReference type="PROSITE" id="PS51450">
    <property type="entry name" value="LRR"/>
    <property type="match status" value="1"/>
</dbReference>
<dbReference type="GeneID" id="117144414"/>
<gene>
    <name evidence="4" type="primary">LOC117144414</name>
</gene>
<dbReference type="GO" id="GO:0003723">
    <property type="term" value="F:RNA binding"/>
    <property type="evidence" value="ECO:0007669"/>
    <property type="project" value="TreeGrafter"/>
</dbReference>
<evidence type="ECO:0000313" key="3">
    <source>
        <dbReference type="Proteomes" id="UP000515162"/>
    </source>
</evidence>
<dbReference type="InterPro" id="IPR030217">
    <property type="entry name" value="NXF_fam"/>
</dbReference>
<dbReference type="CTD" id="55999"/>
<feature type="region of interest" description="Disordered" evidence="1">
    <location>
        <begin position="1"/>
        <end position="25"/>
    </location>
</feature>
<accession>A0A6P8KPX9</accession>
<dbReference type="RefSeq" id="XP_033165446.1">
    <property type="nucleotide sequence ID" value="XM_033309555.1"/>
</dbReference>
<sequence>MFATPRNNSSDGPLCHSTPRSVKGDSQFESRYGARLPRSIYGWYRVLVFSTDRRLTFNRVLRRIRCILTPLKIYPRYKHTGGEQDTAESSWARFTFFVNSYDVASALFRRGWVDNQIWLRVSDRMPKIWINSVVRLQLTNLLLNRYDPEERSLDLTLFYKDRALCGEFFALAEPNCMSTVLGIVDREMPELERLILDRNHLTNMWVFRQVERRFPRLHSISLKHNDIENIYSLRDLQSLPLAELNLQDNPLPAGYEKEVLDIWPSLQVLNKIQVMPFPAMKQLVERALQHTGTKREYFRFF</sequence>
<dbReference type="SUPFAM" id="SSF52058">
    <property type="entry name" value="L domain-like"/>
    <property type="match status" value="1"/>
</dbReference>
<organism evidence="3 4">
    <name type="scientific">Drosophila mauritiana</name>
    <name type="common">Fruit fly</name>
    <dbReference type="NCBI Taxonomy" id="7226"/>
    <lineage>
        <taxon>Eukaryota</taxon>
        <taxon>Metazoa</taxon>
        <taxon>Ecdysozoa</taxon>
        <taxon>Arthropoda</taxon>
        <taxon>Hexapoda</taxon>
        <taxon>Insecta</taxon>
        <taxon>Pterygota</taxon>
        <taxon>Neoptera</taxon>
        <taxon>Endopterygota</taxon>
        <taxon>Diptera</taxon>
        <taxon>Brachycera</taxon>
        <taxon>Muscomorpha</taxon>
        <taxon>Ephydroidea</taxon>
        <taxon>Drosophilidae</taxon>
        <taxon>Drosophila</taxon>
        <taxon>Sophophora</taxon>
    </lineage>
</organism>
<dbReference type="PANTHER" id="PTHR10662">
    <property type="entry name" value="NUCLEAR RNA EXPORT FACTOR"/>
    <property type="match status" value="1"/>
</dbReference>
<dbReference type="Proteomes" id="UP000515162">
    <property type="component" value="Chromosome 3R"/>
</dbReference>
<protein>
    <submittedName>
        <fullName evidence="4">Uncharacterized protein LOC117144414</fullName>
    </submittedName>
</protein>
<dbReference type="Gene3D" id="3.80.10.10">
    <property type="entry name" value="Ribonuclease Inhibitor"/>
    <property type="match status" value="1"/>
</dbReference>